<accession>A0A250WTE7</accession>
<dbReference type="PANTHER" id="PTHR37984:SF15">
    <property type="entry name" value="INTEGRASE CATALYTIC DOMAIN-CONTAINING PROTEIN"/>
    <property type="match status" value="1"/>
</dbReference>
<dbReference type="InterPro" id="IPR050951">
    <property type="entry name" value="Retrovirus_Pol_polyprotein"/>
</dbReference>
<dbReference type="GO" id="GO:0015074">
    <property type="term" value="P:DNA integration"/>
    <property type="evidence" value="ECO:0007669"/>
    <property type="project" value="InterPro"/>
</dbReference>
<dbReference type="OrthoDB" id="545631at2759"/>
<dbReference type="STRING" id="1157962.A0A250WTE7"/>
<organism evidence="2 3">
    <name type="scientific">Chlamydomonas eustigma</name>
    <dbReference type="NCBI Taxonomy" id="1157962"/>
    <lineage>
        <taxon>Eukaryota</taxon>
        <taxon>Viridiplantae</taxon>
        <taxon>Chlorophyta</taxon>
        <taxon>core chlorophytes</taxon>
        <taxon>Chlorophyceae</taxon>
        <taxon>CS clade</taxon>
        <taxon>Chlamydomonadales</taxon>
        <taxon>Chlamydomonadaceae</taxon>
        <taxon>Chlamydomonas</taxon>
    </lineage>
</organism>
<dbReference type="InterPro" id="IPR012337">
    <property type="entry name" value="RNaseH-like_sf"/>
</dbReference>
<comment type="caution">
    <text evidence="2">The sequence shown here is derived from an EMBL/GenBank/DDBJ whole genome shotgun (WGS) entry which is preliminary data.</text>
</comment>
<dbReference type="EMBL" id="BEGY01000006">
    <property type="protein sequence ID" value="GAX74104.1"/>
    <property type="molecule type" value="Genomic_DNA"/>
</dbReference>
<dbReference type="Gene3D" id="3.30.420.10">
    <property type="entry name" value="Ribonuclease H-like superfamily/Ribonuclease H"/>
    <property type="match status" value="1"/>
</dbReference>
<dbReference type="InterPro" id="IPR001584">
    <property type="entry name" value="Integrase_cat-core"/>
</dbReference>
<keyword evidence="3" id="KW-1185">Reference proteome</keyword>
<dbReference type="PANTHER" id="PTHR37984">
    <property type="entry name" value="PROTEIN CBG26694"/>
    <property type="match status" value="1"/>
</dbReference>
<feature type="non-terminal residue" evidence="2">
    <location>
        <position position="206"/>
    </location>
</feature>
<evidence type="ECO:0000313" key="2">
    <source>
        <dbReference type="EMBL" id="GAX74104.1"/>
    </source>
</evidence>
<sequence>MLPQGADRQAGRQAGKIYDCIVTFVDMFSKQSHFVRANKSITSPQLAAIFLETMFRLHGLPSILVSDRDTRITAEFWQTLFKSLGTKLNMSTANHPETDGQTERTHRTIEQILRAYVSPLHDDWATWLPIAEFSYNNHVHTSTQHTPFYINCGFHPTALPDLINTPPTALPDLINTPPTALPDLINTPPTALPDLINTPPTALPDL</sequence>
<gene>
    <name evidence="2" type="ORF">CEUSTIGMA_g1553.t1</name>
</gene>
<dbReference type="InterPro" id="IPR036397">
    <property type="entry name" value="RNaseH_sf"/>
</dbReference>
<reference evidence="2 3" key="1">
    <citation type="submission" date="2017-08" db="EMBL/GenBank/DDBJ databases">
        <title>Acidophilic green algal genome provides insights into adaptation to an acidic environment.</title>
        <authorList>
            <person name="Hirooka S."/>
            <person name="Hirose Y."/>
            <person name="Kanesaki Y."/>
            <person name="Higuchi S."/>
            <person name="Fujiwara T."/>
            <person name="Onuma R."/>
            <person name="Era A."/>
            <person name="Ohbayashi R."/>
            <person name="Uzuka A."/>
            <person name="Nozaki H."/>
            <person name="Yoshikawa H."/>
            <person name="Miyagishima S.Y."/>
        </authorList>
    </citation>
    <scope>NUCLEOTIDE SEQUENCE [LARGE SCALE GENOMIC DNA]</scope>
    <source>
        <strain evidence="2 3">NIES-2499</strain>
    </source>
</reference>
<name>A0A250WTE7_9CHLO</name>
<evidence type="ECO:0000313" key="3">
    <source>
        <dbReference type="Proteomes" id="UP000232323"/>
    </source>
</evidence>
<feature type="domain" description="Integrase catalytic" evidence="1">
    <location>
        <begin position="1"/>
        <end position="155"/>
    </location>
</feature>
<evidence type="ECO:0000259" key="1">
    <source>
        <dbReference type="PROSITE" id="PS50994"/>
    </source>
</evidence>
<protein>
    <recommendedName>
        <fullName evidence="1">Integrase catalytic domain-containing protein</fullName>
    </recommendedName>
</protein>
<dbReference type="SUPFAM" id="SSF53098">
    <property type="entry name" value="Ribonuclease H-like"/>
    <property type="match status" value="1"/>
</dbReference>
<dbReference type="AlphaFoldDB" id="A0A250WTE7"/>
<proteinExistence type="predicted"/>
<dbReference type="GO" id="GO:0003676">
    <property type="term" value="F:nucleic acid binding"/>
    <property type="evidence" value="ECO:0007669"/>
    <property type="project" value="InterPro"/>
</dbReference>
<dbReference type="Proteomes" id="UP000232323">
    <property type="component" value="Unassembled WGS sequence"/>
</dbReference>
<dbReference type="PROSITE" id="PS50994">
    <property type="entry name" value="INTEGRASE"/>
    <property type="match status" value="1"/>
</dbReference>